<feature type="domain" description="DDE Tnp4" evidence="3">
    <location>
        <begin position="8"/>
        <end position="111"/>
    </location>
</feature>
<dbReference type="InterPro" id="IPR027806">
    <property type="entry name" value="HARBI1_dom"/>
</dbReference>
<comment type="cofactor">
    <cofactor evidence="1">
        <name>a divalent metal cation</name>
        <dbReference type="ChEBI" id="CHEBI:60240"/>
    </cofactor>
</comment>
<dbReference type="GO" id="GO:0046872">
    <property type="term" value="F:metal ion binding"/>
    <property type="evidence" value="ECO:0007669"/>
    <property type="project" value="UniProtKB-KW"/>
</dbReference>
<dbReference type="AlphaFoldDB" id="A0A0D0E941"/>
<evidence type="ECO:0000313" key="4">
    <source>
        <dbReference type="EMBL" id="KIK99114.1"/>
    </source>
</evidence>
<accession>A0A0D0E941</accession>
<keyword evidence="5" id="KW-1185">Reference proteome</keyword>
<reference evidence="5" key="2">
    <citation type="submission" date="2015-01" db="EMBL/GenBank/DDBJ databases">
        <title>Evolutionary Origins and Diversification of the Mycorrhizal Mutualists.</title>
        <authorList>
            <consortium name="DOE Joint Genome Institute"/>
            <consortium name="Mycorrhizal Genomics Consortium"/>
            <person name="Kohler A."/>
            <person name="Kuo A."/>
            <person name="Nagy L.G."/>
            <person name="Floudas D."/>
            <person name="Copeland A."/>
            <person name="Barry K.W."/>
            <person name="Cichocki N."/>
            <person name="Veneault-Fourrey C."/>
            <person name="LaButti K."/>
            <person name="Lindquist E.A."/>
            <person name="Lipzen A."/>
            <person name="Lundell T."/>
            <person name="Morin E."/>
            <person name="Murat C."/>
            <person name="Riley R."/>
            <person name="Ohm R."/>
            <person name="Sun H."/>
            <person name="Tunlid A."/>
            <person name="Henrissat B."/>
            <person name="Grigoriev I.V."/>
            <person name="Hibbett D.S."/>
            <person name="Martin F."/>
        </authorList>
    </citation>
    <scope>NUCLEOTIDE SEQUENCE [LARGE SCALE GENOMIC DNA]</scope>
    <source>
        <strain evidence="5">Ve08.2h10</strain>
    </source>
</reference>
<dbReference type="Proteomes" id="UP000054538">
    <property type="component" value="Unassembled WGS sequence"/>
</dbReference>
<dbReference type="HOGENOM" id="CLU_018552_1_1_1"/>
<evidence type="ECO:0000259" key="3">
    <source>
        <dbReference type="Pfam" id="PF13359"/>
    </source>
</evidence>
<sequence>WRNGIFVVDGSTINLFAKPGLYRETFYDWKLNYSLNCQLMIMPHNLLIMDYALRQLGSIHDAYTFQNTHIAKSHGALIPQRHWMWADMSYPTEKWCVIPFKKPWGSLNWKQNTYS</sequence>
<keyword evidence="2" id="KW-0479">Metal-binding</keyword>
<dbReference type="InParanoid" id="A0A0D0E941"/>
<evidence type="ECO:0000313" key="5">
    <source>
        <dbReference type="Proteomes" id="UP000054538"/>
    </source>
</evidence>
<name>A0A0D0E941_9AGAM</name>
<organism evidence="4 5">
    <name type="scientific">Paxillus rubicundulus Ve08.2h10</name>
    <dbReference type="NCBI Taxonomy" id="930991"/>
    <lineage>
        <taxon>Eukaryota</taxon>
        <taxon>Fungi</taxon>
        <taxon>Dikarya</taxon>
        <taxon>Basidiomycota</taxon>
        <taxon>Agaricomycotina</taxon>
        <taxon>Agaricomycetes</taxon>
        <taxon>Agaricomycetidae</taxon>
        <taxon>Boletales</taxon>
        <taxon>Paxilineae</taxon>
        <taxon>Paxillaceae</taxon>
        <taxon>Paxillus</taxon>
    </lineage>
</organism>
<dbReference type="Pfam" id="PF13359">
    <property type="entry name" value="DDE_Tnp_4"/>
    <property type="match status" value="1"/>
</dbReference>
<dbReference type="OrthoDB" id="2641813at2759"/>
<feature type="non-terminal residue" evidence="4">
    <location>
        <position position="115"/>
    </location>
</feature>
<evidence type="ECO:0000256" key="2">
    <source>
        <dbReference type="ARBA" id="ARBA00022723"/>
    </source>
</evidence>
<dbReference type="EMBL" id="KN824869">
    <property type="protein sequence ID" value="KIK99114.1"/>
    <property type="molecule type" value="Genomic_DNA"/>
</dbReference>
<proteinExistence type="predicted"/>
<gene>
    <name evidence="4" type="ORF">PAXRUDRAFT_132761</name>
</gene>
<protein>
    <recommendedName>
        <fullName evidence="3">DDE Tnp4 domain-containing protein</fullName>
    </recommendedName>
</protein>
<reference evidence="4 5" key="1">
    <citation type="submission" date="2014-04" db="EMBL/GenBank/DDBJ databases">
        <authorList>
            <consortium name="DOE Joint Genome Institute"/>
            <person name="Kuo A."/>
            <person name="Kohler A."/>
            <person name="Jargeat P."/>
            <person name="Nagy L.G."/>
            <person name="Floudas D."/>
            <person name="Copeland A."/>
            <person name="Barry K.W."/>
            <person name="Cichocki N."/>
            <person name="Veneault-Fourrey C."/>
            <person name="LaButti K."/>
            <person name="Lindquist E.A."/>
            <person name="Lipzen A."/>
            <person name="Lundell T."/>
            <person name="Morin E."/>
            <person name="Murat C."/>
            <person name="Sun H."/>
            <person name="Tunlid A."/>
            <person name="Henrissat B."/>
            <person name="Grigoriev I.V."/>
            <person name="Hibbett D.S."/>
            <person name="Martin F."/>
            <person name="Nordberg H.P."/>
            <person name="Cantor M.N."/>
            <person name="Hua S.X."/>
        </authorList>
    </citation>
    <scope>NUCLEOTIDE SEQUENCE [LARGE SCALE GENOMIC DNA]</scope>
    <source>
        <strain evidence="4 5">Ve08.2h10</strain>
    </source>
</reference>
<evidence type="ECO:0000256" key="1">
    <source>
        <dbReference type="ARBA" id="ARBA00001968"/>
    </source>
</evidence>